<evidence type="ECO:0000313" key="12">
    <source>
        <dbReference type="Ensembl" id="ENSAPOP00000023003.1"/>
    </source>
</evidence>
<feature type="compositionally biased region" description="Basic and acidic residues" evidence="8">
    <location>
        <begin position="377"/>
        <end position="386"/>
    </location>
</feature>
<keyword evidence="13" id="KW-1185">Reference proteome</keyword>
<keyword evidence="3" id="KW-0272">Extracellular matrix</keyword>
<dbReference type="Gene3D" id="2.60.120.40">
    <property type="match status" value="1"/>
</dbReference>
<keyword evidence="9" id="KW-0472">Membrane</keyword>
<dbReference type="InParanoid" id="A0A3Q1FZX3"/>
<evidence type="ECO:0000256" key="9">
    <source>
        <dbReference type="SAM" id="Phobius"/>
    </source>
</evidence>
<dbReference type="SMART" id="SM00110">
    <property type="entry name" value="C1Q"/>
    <property type="match status" value="1"/>
</dbReference>
<organism evidence="12 13">
    <name type="scientific">Acanthochromis polyacanthus</name>
    <name type="common">spiny chromis</name>
    <dbReference type="NCBI Taxonomy" id="80966"/>
    <lineage>
        <taxon>Eukaryota</taxon>
        <taxon>Metazoa</taxon>
        <taxon>Chordata</taxon>
        <taxon>Craniata</taxon>
        <taxon>Vertebrata</taxon>
        <taxon>Euteleostomi</taxon>
        <taxon>Actinopterygii</taxon>
        <taxon>Neopterygii</taxon>
        <taxon>Teleostei</taxon>
        <taxon>Neoteleostei</taxon>
        <taxon>Acanthomorphata</taxon>
        <taxon>Ovalentaria</taxon>
        <taxon>Pomacentridae</taxon>
        <taxon>Acanthochromis</taxon>
    </lineage>
</organism>
<dbReference type="PANTHER" id="PTHR15427:SF36">
    <property type="entry name" value="EMILIN-2"/>
    <property type="match status" value="1"/>
</dbReference>
<accession>A0A3Q1FZX3</accession>
<dbReference type="GeneTree" id="ENSGT01030000234633"/>
<dbReference type="AlphaFoldDB" id="A0A3Q1FZX3"/>
<name>A0A3Q1FZX3_9TELE</name>
<feature type="domain" description="EMI" evidence="11">
    <location>
        <begin position="24"/>
        <end position="101"/>
    </location>
</feature>
<evidence type="ECO:0000256" key="4">
    <source>
        <dbReference type="ARBA" id="ARBA00022729"/>
    </source>
</evidence>
<feature type="region of interest" description="Disordered" evidence="8">
    <location>
        <begin position="799"/>
        <end position="828"/>
    </location>
</feature>
<reference evidence="12" key="1">
    <citation type="submission" date="2025-08" db="UniProtKB">
        <authorList>
            <consortium name="Ensembl"/>
        </authorList>
    </citation>
    <scope>IDENTIFICATION</scope>
</reference>
<evidence type="ECO:0000256" key="1">
    <source>
        <dbReference type="ARBA" id="ARBA00004498"/>
    </source>
</evidence>
<evidence type="ECO:0000256" key="6">
    <source>
        <dbReference type="ARBA" id="ARBA00023157"/>
    </source>
</evidence>
<dbReference type="STRING" id="80966.ENSAPOP00000023003"/>
<keyword evidence="6" id="KW-1015">Disulfide bond</keyword>
<dbReference type="FunFam" id="2.60.120.40:FF:000035">
    <property type="entry name" value="Elastin microfibril interfacer 2a"/>
    <property type="match status" value="1"/>
</dbReference>
<feature type="region of interest" description="Disordered" evidence="8">
    <location>
        <begin position="851"/>
        <end position="885"/>
    </location>
</feature>
<keyword evidence="5 7" id="KW-0175">Coiled coil</keyword>
<keyword evidence="2" id="KW-0964">Secreted</keyword>
<dbReference type="Ensembl" id="ENSAPOT00000012351.1">
    <property type="protein sequence ID" value="ENSAPOP00000023003.1"/>
    <property type="gene ID" value="ENSAPOG00000004564.1"/>
</dbReference>
<dbReference type="PROSITE" id="PS51041">
    <property type="entry name" value="EMI"/>
    <property type="match status" value="1"/>
</dbReference>
<evidence type="ECO:0000313" key="13">
    <source>
        <dbReference type="Proteomes" id="UP000257200"/>
    </source>
</evidence>
<feature type="coiled-coil region" evidence="7">
    <location>
        <begin position="150"/>
        <end position="177"/>
    </location>
</feature>
<evidence type="ECO:0000256" key="7">
    <source>
        <dbReference type="SAM" id="Coils"/>
    </source>
</evidence>
<feature type="domain" description="C1q" evidence="10">
    <location>
        <begin position="894"/>
        <end position="1040"/>
    </location>
</feature>
<feature type="region of interest" description="Disordered" evidence="8">
    <location>
        <begin position="364"/>
        <end position="386"/>
    </location>
</feature>
<evidence type="ECO:0000256" key="8">
    <source>
        <dbReference type="SAM" id="MobiDB-lite"/>
    </source>
</evidence>
<keyword evidence="9" id="KW-0812">Transmembrane</keyword>
<feature type="region of interest" description="Disordered" evidence="8">
    <location>
        <begin position="112"/>
        <end position="146"/>
    </location>
</feature>
<sequence>ISLQTSFSYVTFSIYILFVCASLLRNWCAYVVHRNVSCAVQGSVESFQEPVVAPCPAYQPDCQPQVTYQARFRPTYKIAYKKVTELEWRCCPGYQGLNCKDLKPAPDRQAVQGTQPYLSANPAHTTRHTQRPERRETAHHETRHGGTDKVHLLENEVQRLSQTVRDLQSALTGLTSNLRTDLQDDTKKMLVTLLNNMRPPDSAAGAGTEETPAVLDGHQATRGGITGEKALEKIEARLDDINNALKSKDEALDDLRGITTSHEGQIRVLMDASQSQTPAIAEFDVIQTYIDGKFEKLKKELDQNVDEKMAKLQNSCDDKIQASQKNCEDSHDQVLARLTKLVDTKEADLRKDIRALRLDMAAADGPIRTQRQTETPNEEKDSSDHKDLWREIDRIAEAHRILNVRIDNELAHLSAPQEDNDFGLLIEELEARINITEQNAETHCFYIEEKLTRTISDEVAALRQLLDERLNGMEDQFTNMLVEMSNNSFPGMFGESMDSIQAEVNNNKFLLQGLDDKVNAVGELCSAGCTTSGITADGESSVPTPNGLGNILKDLKRYRNDLDVLHTDVSSNTDKVKQLEDLLERQSVGNERRVKTMDDFQKGLINLQDNVLGLAGAVTGLSDSLSKYNQDMHRLNSTCCQAEQTGSRGPGRYNWASPDATSHQVDELRNRLDTLSERVSSELNQCKQNTQGVSDGISAVDGRVTRLEQVCGRLDGISINIRELKDGLERHVGGLRDCVHRMNVTCGSHGAEIVALQNTMQRFQAQLSAMAKHVSKDVTAREPDTTPSRTRIQQIHIPVIIPPPPSSPRQPPPSQPSSPHQPGRPSLVPIRPVVETGEAGPPGYIRRVTVRRGSEDSSSSPVKGFAGAPGYPPLQPASFKPPSTSRRVSVDNSAFSDPFSFSAGLTQQPFSGDFGIVRFNRVLVNDGGHYNPHTGTFTVPMDGRYLISGVLTAKQGDRVEAVLSVSNRSVQRLQSSAGQHGGSAAGSCGCGGSVSFSLILPLRKGDRVGLVRTGGQLATTEAREILSTFSGIFLYASQTHR</sequence>
<feature type="compositionally biased region" description="Polar residues" evidence="8">
    <location>
        <begin position="112"/>
        <end position="124"/>
    </location>
</feature>
<dbReference type="Pfam" id="PF00386">
    <property type="entry name" value="C1q"/>
    <property type="match status" value="1"/>
</dbReference>
<dbReference type="InterPro" id="IPR050392">
    <property type="entry name" value="Collagen/C1q_domain"/>
</dbReference>
<evidence type="ECO:0000259" key="10">
    <source>
        <dbReference type="PROSITE" id="PS50871"/>
    </source>
</evidence>
<proteinExistence type="predicted"/>
<keyword evidence="9" id="KW-1133">Transmembrane helix</keyword>
<feature type="compositionally biased region" description="Pro residues" evidence="8">
    <location>
        <begin position="800"/>
        <end position="816"/>
    </location>
</feature>
<protein>
    <submittedName>
        <fullName evidence="12">Elastin microfibril interfacer 2a</fullName>
    </submittedName>
</protein>
<evidence type="ECO:0000259" key="11">
    <source>
        <dbReference type="PROSITE" id="PS51041"/>
    </source>
</evidence>
<dbReference type="Pfam" id="PF07546">
    <property type="entry name" value="EMI"/>
    <property type="match status" value="1"/>
</dbReference>
<dbReference type="PROSITE" id="PS50871">
    <property type="entry name" value="C1Q"/>
    <property type="match status" value="1"/>
</dbReference>
<dbReference type="SUPFAM" id="SSF49842">
    <property type="entry name" value="TNF-like"/>
    <property type="match status" value="1"/>
</dbReference>
<keyword evidence="4" id="KW-0732">Signal</keyword>
<dbReference type="InterPro" id="IPR011489">
    <property type="entry name" value="EMI_domain"/>
</dbReference>
<feature type="compositionally biased region" description="Basic and acidic residues" evidence="8">
    <location>
        <begin position="130"/>
        <end position="146"/>
    </location>
</feature>
<comment type="subcellular location">
    <subcellularLocation>
        <location evidence="1">Secreted</location>
        <location evidence="1">Extracellular space</location>
        <location evidence="1">Extracellular matrix</location>
    </subcellularLocation>
</comment>
<dbReference type="InterPro" id="IPR001073">
    <property type="entry name" value="C1q_dom"/>
</dbReference>
<dbReference type="PANTHER" id="PTHR15427">
    <property type="entry name" value="EMILIN ELASTIN MICROFIBRIL INTERFACE-LOCATED PROTEIN ELASTIN MICROFIBRIL INTERFACER"/>
    <property type="match status" value="1"/>
</dbReference>
<dbReference type="Proteomes" id="UP000257200">
    <property type="component" value="Unplaced"/>
</dbReference>
<evidence type="ECO:0000256" key="2">
    <source>
        <dbReference type="ARBA" id="ARBA00022525"/>
    </source>
</evidence>
<evidence type="ECO:0000256" key="3">
    <source>
        <dbReference type="ARBA" id="ARBA00022530"/>
    </source>
</evidence>
<feature type="transmembrane region" description="Helical" evidence="9">
    <location>
        <begin position="7"/>
        <end position="27"/>
    </location>
</feature>
<evidence type="ECO:0000256" key="5">
    <source>
        <dbReference type="ARBA" id="ARBA00023054"/>
    </source>
</evidence>
<dbReference type="InterPro" id="IPR008983">
    <property type="entry name" value="Tumour_necrosis_fac-like_dom"/>
</dbReference>
<reference evidence="12" key="2">
    <citation type="submission" date="2025-09" db="UniProtKB">
        <authorList>
            <consortium name="Ensembl"/>
        </authorList>
    </citation>
    <scope>IDENTIFICATION</scope>
</reference>